<dbReference type="InterPro" id="IPR042098">
    <property type="entry name" value="TauD-like_sf"/>
</dbReference>
<organism evidence="9 10">
    <name type="scientific">Hypocrea jecorina (strain ATCC 56765 / BCRC 32924 / NRRL 11460 / Rut C-30)</name>
    <name type="common">Trichoderma reesei</name>
    <dbReference type="NCBI Taxonomy" id="1344414"/>
    <lineage>
        <taxon>Eukaryota</taxon>
        <taxon>Fungi</taxon>
        <taxon>Dikarya</taxon>
        <taxon>Ascomycota</taxon>
        <taxon>Pezizomycotina</taxon>
        <taxon>Sordariomycetes</taxon>
        <taxon>Hypocreomycetidae</taxon>
        <taxon>Hypocreales</taxon>
        <taxon>Hypocreaceae</taxon>
        <taxon>Trichoderma</taxon>
    </lineage>
</organism>
<feature type="region of interest" description="Disordered" evidence="7">
    <location>
        <begin position="145"/>
        <end position="175"/>
    </location>
</feature>
<proteinExistence type="inferred from homology"/>
<dbReference type="InterPro" id="IPR038492">
    <property type="entry name" value="GBBH-like_N_sf"/>
</dbReference>
<dbReference type="SUPFAM" id="SSF51197">
    <property type="entry name" value="Clavaminate synthase-like"/>
    <property type="match status" value="1"/>
</dbReference>
<feature type="region of interest" description="Disordered" evidence="7">
    <location>
        <begin position="26"/>
        <end position="81"/>
    </location>
</feature>
<evidence type="ECO:0000256" key="6">
    <source>
        <dbReference type="ARBA" id="ARBA00023004"/>
    </source>
</evidence>
<dbReference type="Gene3D" id="3.30.2020.30">
    <property type="match status" value="1"/>
</dbReference>
<dbReference type="KEGG" id="trr:M419DRAFT_97798"/>
<protein>
    <submittedName>
        <fullName evidence="9">Clavaminate synthase-like protein</fullName>
    </submittedName>
</protein>
<dbReference type="Gene3D" id="3.60.130.10">
    <property type="entry name" value="Clavaminate synthase-like"/>
    <property type="match status" value="1"/>
</dbReference>
<dbReference type="GO" id="GO:0005739">
    <property type="term" value="C:mitochondrion"/>
    <property type="evidence" value="ECO:0007669"/>
    <property type="project" value="TreeGrafter"/>
</dbReference>
<evidence type="ECO:0000256" key="5">
    <source>
        <dbReference type="ARBA" id="ARBA00023002"/>
    </source>
</evidence>
<evidence type="ECO:0000313" key="10">
    <source>
        <dbReference type="Proteomes" id="UP000024376"/>
    </source>
</evidence>
<dbReference type="OrthoDB" id="406634at2759"/>
<comment type="similarity">
    <text evidence="2">Belongs to the gamma-BBH/TMLD family.</text>
</comment>
<dbReference type="InterPro" id="IPR003819">
    <property type="entry name" value="TauD/TfdA-like"/>
</dbReference>
<feature type="compositionally biased region" description="Polar residues" evidence="7">
    <location>
        <begin position="28"/>
        <end position="39"/>
    </location>
</feature>
<evidence type="ECO:0000256" key="4">
    <source>
        <dbReference type="ARBA" id="ARBA00022964"/>
    </source>
</evidence>
<evidence type="ECO:0000256" key="2">
    <source>
        <dbReference type="ARBA" id="ARBA00008654"/>
    </source>
</evidence>
<feature type="domain" description="TauD/TfdA-like" evidence="8">
    <location>
        <begin position="278"/>
        <end position="509"/>
    </location>
</feature>
<keyword evidence="5" id="KW-0560">Oxidoreductase</keyword>
<keyword evidence="6" id="KW-0408">Iron</keyword>
<dbReference type="PANTHER" id="PTHR10696:SF25">
    <property type="entry name" value="OXIDOREDUCTASE AIM17-RELATED"/>
    <property type="match status" value="1"/>
</dbReference>
<dbReference type="GO" id="GO:0046872">
    <property type="term" value="F:metal ion binding"/>
    <property type="evidence" value="ECO:0007669"/>
    <property type="project" value="UniProtKB-KW"/>
</dbReference>
<dbReference type="HOGENOM" id="CLU_021859_0_0_1"/>
<evidence type="ECO:0000313" key="9">
    <source>
        <dbReference type="EMBL" id="ETS02855.1"/>
    </source>
</evidence>
<keyword evidence="4" id="KW-0223">Dioxygenase</keyword>
<dbReference type="CDD" id="cd00250">
    <property type="entry name" value="CAS_like"/>
    <property type="match status" value="1"/>
</dbReference>
<dbReference type="Pfam" id="PF02668">
    <property type="entry name" value="TauD"/>
    <property type="match status" value="1"/>
</dbReference>
<dbReference type="PANTHER" id="PTHR10696">
    <property type="entry name" value="GAMMA-BUTYROBETAINE HYDROXYLASE-RELATED"/>
    <property type="match status" value="1"/>
</dbReference>
<dbReference type="Proteomes" id="UP000024376">
    <property type="component" value="Unassembled WGS sequence"/>
</dbReference>
<dbReference type="EMBL" id="KI911144">
    <property type="protein sequence ID" value="ETS02855.1"/>
    <property type="molecule type" value="Genomic_DNA"/>
</dbReference>
<evidence type="ECO:0000256" key="3">
    <source>
        <dbReference type="ARBA" id="ARBA00022723"/>
    </source>
</evidence>
<sequence>MFSLARSAQIRAASSRARQAHSLYVRTAHTQNPSPSLQKALSDIARYRRSRSSSNTPPESKDAAAESQQQQQNPGYRPQQRRILAKQAAAQAQAQAQETSASRSWPKLEIPREAQRFTFVDESSSRAPVKVAWTEKFLFVEDPDKQDGRRTLKPSTLRDSCSCPRCRDPSSGQKTFSSVEIPVDIGLESVKPTKKGLEIDKDKDGSNKHTMLLPWDSVDLSLKRKAMQDMTLPRPRSILRRTGVTYWDRQLLTQHIRRIDYAAFMQDDNNNNKSEAFWDVVIDLCRLGIVFLQNVPRDPLSIERITTRIANIKETFYGRTFDVRAKPDAENVAYTNGFLGLHQDLLYLDPPPMIQVLHCMDSSRAGGESLFSDGERVGRLLWPYVSRHRLAPLAEHHVPYQYSKHGFHYFSSRRVLEGNAAGFTNVFWSPPFQGRYLSPVKDLRGWIRPAQVFSSLINHPDAVYEHKMEPGECVLFDNLRVLHGRNAFSDNTTTTSAGAGGERWLRGAYIAAEDFLSRAAHIPKGLAEKYRGDVPWTPGLAQQELRASAWQDDVVRRLKEIDPGIEE</sequence>
<evidence type="ECO:0000256" key="7">
    <source>
        <dbReference type="SAM" id="MobiDB-lite"/>
    </source>
</evidence>
<dbReference type="InterPro" id="IPR050411">
    <property type="entry name" value="AlphaKG_dependent_hydroxylases"/>
</dbReference>
<name>A0A024SBY3_HYPJR</name>
<feature type="compositionally biased region" description="Low complexity" evidence="7">
    <location>
        <begin position="68"/>
        <end position="78"/>
    </location>
</feature>
<keyword evidence="3" id="KW-0479">Metal-binding</keyword>
<dbReference type="GO" id="GO:0045329">
    <property type="term" value="P:carnitine biosynthetic process"/>
    <property type="evidence" value="ECO:0007669"/>
    <property type="project" value="TreeGrafter"/>
</dbReference>
<reference evidence="10" key="1">
    <citation type="journal article" date="2013" name="Ind. Biotechnol.">
        <title>Comparative genomics analysis of Trichoderma reesei strains.</title>
        <authorList>
            <person name="Koike H."/>
            <person name="Aerts A."/>
            <person name="LaButti K."/>
            <person name="Grigoriev I.V."/>
            <person name="Baker S.E."/>
        </authorList>
    </citation>
    <scope>NUCLEOTIDE SEQUENCE [LARGE SCALE GENOMIC DNA]</scope>
    <source>
        <strain evidence="10">ATCC 56765 / BCRC 32924 / NRRL 11460 / Rut C-30</strain>
    </source>
</reference>
<accession>A0A024SBY3</accession>
<gene>
    <name evidence="9" type="ORF">M419DRAFT_97798</name>
</gene>
<dbReference type="AlphaFoldDB" id="A0A024SBY3"/>
<evidence type="ECO:0000259" key="8">
    <source>
        <dbReference type="Pfam" id="PF02668"/>
    </source>
</evidence>
<dbReference type="GO" id="GO:0051213">
    <property type="term" value="F:dioxygenase activity"/>
    <property type="evidence" value="ECO:0007669"/>
    <property type="project" value="UniProtKB-KW"/>
</dbReference>
<comment type="cofactor">
    <cofactor evidence="1">
        <name>Fe(2+)</name>
        <dbReference type="ChEBI" id="CHEBI:29033"/>
    </cofactor>
</comment>
<evidence type="ECO:0000256" key="1">
    <source>
        <dbReference type="ARBA" id="ARBA00001954"/>
    </source>
</evidence>